<dbReference type="PANTHER" id="PTHR42912:SF80">
    <property type="entry name" value="METHYLTRANSFERASE DOMAIN-CONTAINING PROTEIN"/>
    <property type="match status" value="1"/>
</dbReference>
<dbReference type="OrthoDB" id="9808140at2"/>
<dbReference type="Proteomes" id="UP000283442">
    <property type="component" value="Unassembled WGS sequence"/>
</dbReference>
<keyword evidence="2" id="KW-0489">Methyltransferase</keyword>
<protein>
    <submittedName>
        <fullName evidence="2">Class I SAM-dependent methyltransferase</fullName>
    </submittedName>
</protein>
<dbReference type="InterPro" id="IPR050508">
    <property type="entry name" value="Methyltransf_Superfamily"/>
</dbReference>
<evidence type="ECO:0000259" key="1">
    <source>
        <dbReference type="Pfam" id="PF08241"/>
    </source>
</evidence>
<dbReference type="Gene3D" id="3.40.50.150">
    <property type="entry name" value="Vaccinia Virus protein VP39"/>
    <property type="match status" value="1"/>
</dbReference>
<dbReference type="PANTHER" id="PTHR42912">
    <property type="entry name" value="METHYLTRANSFERASE"/>
    <property type="match status" value="1"/>
</dbReference>
<name>A0A414NVC7_9FIRM</name>
<evidence type="ECO:0000313" key="2">
    <source>
        <dbReference type="EMBL" id="RHF50788.1"/>
    </source>
</evidence>
<comment type="caution">
    <text evidence="2">The sequence shown here is derived from an EMBL/GenBank/DDBJ whole genome shotgun (WGS) entry which is preliminary data.</text>
</comment>
<dbReference type="InterPro" id="IPR029063">
    <property type="entry name" value="SAM-dependent_MTases_sf"/>
</dbReference>
<dbReference type="GO" id="GO:0032259">
    <property type="term" value="P:methylation"/>
    <property type="evidence" value="ECO:0007669"/>
    <property type="project" value="UniProtKB-KW"/>
</dbReference>
<organism evidence="2 3">
    <name type="scientific">Mitsuokella multacida</name>
    <dbReference type="NCBI Taxonomy" id="52226"/>
    <lineage>
        <taxon>Bacteria</taxon>
        <taxon>Bacillati</taxon>
        <taxon>Bacillota</taxon>
        <taxon>Negativicutes</taxon>
        <taxon>Selenomonadales</taxon>
        <taxon>Selenomonadaceae</taxon>
        <taxon>Mitsuokella</taxon>
    </lineage>
</organism>
<sequence>MDCMGDNALRREECQPTSRDFRLEKRIETYWNQRSAAFSQLRLQEAAGPNGEAWRTLLQEHLPDRRLSILDIGTGAGFFPLLLAPLGHEVTGVDLSEKMVQEARKNCLAAGVPARFRKMDAQALDFADESFDVILSRNLTWTLPDVMEAYREWHRVLRPQGIILNFDSDYGCKTFTKTKDADHVHASLSQETLTACNDIKHQLRISQYRRPFWDARFLHSLGMEVSVDADIAPRVQRDSSMHYDDVAVFGIHAKKSS</sequence>
<dbReference type="SUPFAM" id="SSF53335">
    <property type="entry name" value="S-adenosyl-L-methionine-dependent methyltransferases"/>
    <property type="match status" value="1"/>
</dbReference>
<evidence type="ECO:0000313" key="3">
    <source>
        <dbReference type="Proteomes" id="UP000283442"/>
    </source>
</evidence>
<feature type="domain" description="Methyltransferase type 11" evidence="1">
    <location>
        <begin position="70"/>
        <end position="164"/>
    </location>
</feature>
<proteinExistence type="predicted"/>
<dbReference type="CDD" id="cd02440">
    <property type="entry name" value="AdoMet_MTases"/>
    <property type="match status" value="1"/>
</dbReference>
<accession>A0A414NVC7</accession>
<dbReference type="AlphaFoldDB" id="A0A414NVC7"/>
<dbReference type="InterPro" id="IPR013216">
    <property type="entry name" value="Methyltransf_11"/>
</dbReference>
<dbReference type="EMBL" id="QRHE01000011">
    <property type="protein sequence ID" value="RHF50788.1"/>
    <property type="molecule type" value="Genomic_DNA"/>
</dbReference>
<gene>
    <name evidence="2" type="ORF">DW674_09930</name>
</gene>
<keyword evidence="2" id="KW-0808">Transferase</keyword>
<reference evidence="2 3" key="1">
    <citation type="submission" date="2018-08" db="EMBL/GenBank/DDBJ databases">
        <title>A genome reference for cultivated species of the human gut microbiota.</title>
        <authorList>
            <person name="Zou Y."/>
            <person name="Xue W."/>
            <person name="Luo G."/>
        </authorList>
    </citation>
    <scope>NUCLEOTIDE SEQUENCE [LARGE SCALE GENOMIC DNA]</scope>
    <source>
        <strain evidence="2 3">AM25-21AC</strain>
    </source>
</reference>
<dbReference type="GO" id="GO:0008757">
    <property type="term" value="F:S-adenosylmethionine-dependent methyltransferase activity"/>
    <property type="evidence" value="ECO:0007669"/>
    <property type="project" value="InterPro"/>
</dbReference>
<dbReference type="Pfam" id="PF08241">
    <property type="entry name" value="Methyltransf_11"/>
    <property type="match status" value="1"/>
</dbReference>
<dbReference type="RefSeq" id="WP_118176613.1">
    <property type="nucleotide sequence ID" value="NZ_CAMKFF010000003.1"/>
</dbReference>